<keyword evidence="3 7" id="KW-1133">Transmembrane helix</keyword>
<name>A0A6J7E8W2_9ZZZZ</name>
<dbReference type="Gene3D" id="3.30.1490.480">
    <property type="entry name" value="Endolytic murein transglycosylase"/>
    <property type="match status" value="1"/>
</dbReference>
<dbReference type="PANTHER" id="PTHR30518:SF2">
    <property type="entry name" value="ENDOLYTIC MUREIN TRANSGLYCOSYLASE"/>
    <property type="match status" value="1"/>
</dbReference>
<evidence type="ECO:0000256" key="5">
    <source>
        <dbReference type="ARBA" id="ARBA00023239"/>
    </source>
</evidence>
<evidence type="ECO:0000256" key="4">
    <source>
        <dbReference type="ARBA" id="ARBA00023136"/>
    </source>
</evidence>
<evidence type="ECO:0000256" key="1">
    <source>
        <dbReference type="ARBA" id="ARBA00022475"/>
    </source>
</evidence>
<dbReference type="InterPro" id="IPR003770">
    <property type="entry name" value="MLTG-like"/>
</dbReference>
<dbReference type="NCBIfam" id="TIGR00247">
    <property type="entry name" value="endolytic transglycosylase MltG"/>
    <property type="match status" value="1"/>
</dbReference>
<evidence type="ECO:0000256" key="3">
    <source>
        <dbReference type="ARBA" id="ARBA00022989"/>
    </source>
</evidence>
<feature type="transmembrane region" description="Helical" evidence="7">
    <location>
        <begin position="20"/>
        <end position="40"/>
    </location>
</feature>
<keyword evidence="4 7" id="KW-0472">Membrane</keyword>
<dbReference type="GO" id="GO:0016829">
    <property type="term" value="F:lyase activity"/>
    <property type="evidence" value="ECO:0007669"/>
    <property type="project" value="UniProtKB-KW"/>
</dbReference>
<dbReference type="HAMAP" id="MF_02065">
    <property type="entry name" value="MltG"/>
    <property type="match status" value="1"/>
</dbReference>
<keyword evidence="5" id="KW-0456">Lyase</keyword>
<keyword evidence="1" id="KW-1003">Cell membrane</keyword>
<gene>
    <name evidence="8" type="ORF">UFOPK3306_01266</name>
</gene>
<dbReference type="GO" id="GO:0071555">
    <property type="term" value="P:cell wall organization"/>
    <property type="evidence" value="ECO:0007669"/>
    <property type="project" value="UniProtKB-KW"/>
</dbReference>
<accession>A0A6J7E8W2</accession>
<keyword evidence="6" id="KW-0961">Cell wall biogenesis/degradation</keyword>
<dbReference type="PANTHER" id="PTHR30518">
    <property type="entry name" value="ENDOLYTIC MUREIN TRANSGLYCOSYLASE"/>
    <property type="match status" value="1"/>
</dbReference>
<reference evidence="8" key="1">
    <citation type="submission" date="2020-05" db="EMBL/GenBank/DDBJ databases">
        <authorList>
            <person name="Chiriac C."/>
            <person name="Salcher M."/>
            <person name="Ghai R."/>
            <person name="Kavagutti S V."/>
        </authorList>
    </citation>
    <scope>NUCLEOTIDE SEQUENCE</scope>
</reference>
<evidence type="ECO:0000256" key="7">
    <source>
        <dbReference type="SAM" id="Phobius"/>
    </source>
</evidence>
<evidence type="ECO:0000256" key="6">
    <source>
        <dbReference type="ARBA" id="ARBA00023316"/>
    </source>
</evidence>
<dbReference type="EMBL" id="CAFBLI010000138">
    <property type="protein sequence ID" value="CAB4877264.1"/>
    <property type="molecule type" value="Genomic_DNA"/>
</dbReference>
<sequence>MRMVDSVENDLVAPKKSLNLKAIFSIVIVFVVLIFGVVFWNQTHPDLDYPAGTAGTEIEVNIPAGSSGVEIGRILAKAGVVKTSLIFFRAATGDKRAESISAGLYLLNTHLSAKEAIAQLLDKKRLQGKFLIVEGARIGEIRKNLINEGFKADQVDQAFADLKAPNQFNENNSEGLFFPANYTILPGEDPAALTGLLQSAINRFAQELERLQFYAAAKNRNLSPRELLTIASIVQGEGFNQDDFGKIATVIYNRLKIGMALQMDSTLMYANQSRGEIRVTNRELKSSSKYNTYKYKGLPPGPIGSPGSAALTATITPTPGNWLYFVTVAPGDTRFSDKYPEFLKFKAEFIRNYKAGLFKGSK</sequence>
<dbReference type="Pfam" id="PF02618">
    <property type="entry name" value="YceG"/>
    <property type="match status" value="1"/>
</dbReference>
<proteinExistence type="inferred from homology"/>
<evidence type="ECO:0000256" key="2">
    <source>
        <dbReference type="ARBA" id="ARBA00022692"/>
    </source>
</evidence>
<dbReference type="AlphaFoldDB" id="A0A6J7E8W2"/>
<evidence type="ECO:0000313" key="8">
    <source>
        <dbReference type="EMBL" id="CAB4877264.1"/>
    </source>
</evidence>
<organism evidence="8">
    <name type="scientific">freshwater metagenome</name>
    <dbReference type="NCBI Taxonomy" id="449393"/>
    <lineage>
        <taxon>unclassified sequences</taxon>
        <taxon>metagenomes</taxon>
        <taxon>ecological metagenomes</taxon>
    </lineage>
</organism>
<keyword evidence="2 7" id="KW-0812">Transmembrane</keyword>
<protein>
    <submittedName>
        <fullName evidence="8">Unannotated protein</fullName>
    </submittedName>
</protein>